<sequence>MEILEKGIKEFFPDGAPKIDGQNLELLDIMVSAVLGTQKANEQVQGVKILDPERFPLMVSWVHQLNELPLMKEVFPPHDKLLAFLPFNHFFFFCGMTCVYCLLSSSSCVFPL</sequence>
<organism evidence="2 3">
    <name type="scientific">Dipteronia sinensis</name>
    <dbReference type="NCBI Taxonomy" id="43782"/>
    <lineage>
        <taxon>Eukaryota</taxon>
        <taxon>Viridiplantae</taxon>
        <taxon>Streptophyta</taxon>
        <taxon>Embryophyta</taxon>
        <taxon>Tracheophyta</taxon>
        <taxon>Spermatophyta</taxon>
        <taxon>Magnoliopsida</taxon>
        <taxon>eudicotyledons</taxon>
        <taxon>Gunneridae</taxon>
        <taxon>Pentapetalae</taxon>
        <taxon>rosids</taxon>
        <taxon>malvids</taxon>
        <taxon>Sapindales</taxon>
        <taxon>Sapindaceae</taxon>
        <taxon>Hippocastanoideae</taxon>
        <taxon>Acereae</taxon>
        <taxon>Dipteronia</taxon>
    </lineage>
</organism>
<evidence type="ECO:0000313" key="2">
    <source>
        <dbReference type="EMBL" id="KAK3226829.1"/>
    </source>
</evidence>
<proteinExistence type="predicted"/>
<evidence type="ECO:0000256" key="1">
    <source>
        <dbReference type="SAM" id="Phobius"/>
    </source>
</evidence>
<keyword evidence="1" id="KW-1133">Transmembrane helix</keyword>
<accession>A0AAE0B090</accession>
<dbReference type="Proteomes" id="UP001281410">
    <property type="component" value="Unassembled WGS sequence"/>
</dbReference>
<gene>
    <name evidence="2" type="ORF">Dsin_006691</name>
</gene>
<evidence type="ECO:0000313" key="3">
    <source>
        <dbReference type="Proteomes" id="UP001281410"/>
    </source>
</evidence>
<evidence type="ECO:0008006" key="4">
    <source>
        <dbReference type="Google" id="ProtNLM"/>
    </source>
</evidence>
<reference evidence="2" key="1">
    <citation type="journal article" date="2023" name="Plant J.">
        <title>Genome sequences and population genomics provide insights into the demographic history, inbreeding, and mutation load of two 'living fossil' tree species of Dipteronia.</title>
        <authorList>
            <person name="Feng Y."/>
            <person name="Comes H.P."/>
            <person name="Chen J."/>
            <person name="Zhu S."/>
            <person name="Lu R."/>
            <person name="Zhang X."/>
            <person name="Li P."/>
            <person name="Qiu J."/>
            <person name="Olsen K.M."/>
            <person name="Qiu Y."/>
        </authorList>
    </citation>
    <scope>NUCLEOTIDE SEQUENCE</scope>
    <source>
        <strain evidence="2">NBL</strain>
    </source>
</reference>
<keyword evidence="3" id="KW-1185">Reference proteome</keyword>
<dbReference type="AlphaFoldDB" id="A0AAE0B090"/>
<dbReference type="SUPFAM" id="SSF47616">
    <property type="entry name" value="GST C-terminal domain-like"/>
    <property type="match status" value="1"/>
</dbReference>
<feature type="transmembrane region" description="Helical" evidence="1">
    <location>
        <begin position="81"/>
        <end position="103"/>
    </location>
</feature>
<keyword evidence="1" id="KW-0472">Membrane</keyword>
<name>A0AAE0B090_9ROSI</name>
<protein>
    <recommendedName>
        <fullName evidence="4">Glutathione S-transferase</fullName>
    </recommendedName>
</protein>
<keyword evidence="1" id="KW-0812">Transmembrane</keyword>
<dbReference type="Gene3D" id="1.20.1050.10">
    <property type="match status" value="1"/>
</dbReference>
<comment type="caution">
    <text evidence="2">The sequence shown here is derived from an EMBL/GenBank/DDBJ whole genome shotgun (WGS) entry which is preliminary data.</text>
</comment>
<dbReference type="InterPro" id="IPR036282">
    <property type="entry name" value="Glutathione-S-Trfase_C_sf"/>
</dbReference>
<dbReference type="EMBL" id="JANJYJ010000002">
    <property type="protein sequence ID" value="KAK3226829.1"/>
    <property type="molecule type" value="Genomic_DNA"/>
</dbReference>